<dbReference type="Proteomes" id="UP000184123">
    <property type="component" value="Unassembled WGS sequence"/>
</dbReference>
<evidence type="ECO:0000313" key="1">
    <source>
        <dbReference type="EMBL" id="GEN22176.1"/>
    </source>
</evidence>
<dbReference type="EMBL" id="BJXU01000004">
    <property type="protein sequence ID" value="GEN22176.1"/>
    <property type="molecule type" value="Genomic_DNA"/>
</dbReference>
<keyword evidence="4" id="KW-1185">Reference proteome</keyword>
<dbReference type="STRING" id="44933.SAMN05660971_00724"/>
<sequence length="173" mass="19289">MSNAYTEPTAAEIRAHLPLPDTSLIGLSSEEVIQVQALYAESACRAVALIMQNRGSTPPEEARDMAIEAVWRWMVGALASGYWQEVVADRHQAETLPSGVTSMQAIRDKQMLDSFQSEMERWHAQFNRLTGRPPSAAEIMEEGARHCFPGVPLQLLEWSTNADGHLCVRRKPE</sequence>
<dbReference type="RefSeq" id="WP_073433605.1">
    <property type="nucleotide sequence ID" value="NZ_BJXU01000004.1"/>
</dbReference>
<name>A0A1M7B1H2_9GAMM</name>
<dbReference type="AlphaFoldDB" id="A0A1M7B1H2"/>
<organism evidence="2 3">
    <name type="scientific">Halomonas cupida</name>
    <dbReference type="NCBI Taxonomy" id="44933"/>
    <lineage>
        <taxon>Bacteria</taxon>
        <taxon>Pseudomonadati</taxon>
        <taxon>Pseudomonadota</taxon>
        <taxon>Gammaproteobacteria</taxon>
        <taxon>Oceanospirillales</taxon>
        <taxon>Halomonadaceae</taxon>
        <taxon>Halomonas</taxon>
    </lineage>
</organism>
<accession>A0A1M7B1H2</accession>
<reference evidence="2 3" key="1">
    <citation type="submission" date="2016-11" db="EMBL/GenBank/DDBJ databases">
        <authorList>
            <person name="Jaros S."/>
            <person name="Januszkiewicz K."/>
            <person name="Wedrychowicz H."/>
        </authorList>
    </citation>
    <scope>NUCLEOTIDE SEQUENCE [LARGE SCALE GENOMIC DNA]</scope>
    <source>
        <strain evidence="2 3">DSM 4740</strain>
    </source>
</reference>
<evidence type="ECO:0000313" key="2">
    <source>
        <dbReference type="EMBL" id="SHL48852.1"/>
    </source>
</evidence>
<evidence type="ECO:0000313" key="4">
    <source>
        <dbReference type="Proteomes" id="UP000321726"/>
    </source>
</evidence>
<reference evidence="1 4" key="2">
    <citation type="submission" date="2019-07" db="EMBL/GenBank/DDBJ databases">
        <title>Whole genome shotgun sequence of Halomonas cupida NBRC 102219.</title>
        <authorList>
            <person name="Hosoyama A."/>
            <person name="Uohara A."/>
            <person name="Ohji S."/>
            <person name="Ichikawa N."/>
        </authorList>
    </citation>
    <scope>NUCLEOTIDE SEQUENCE [LARGE SCALE GENOMIC DNA]</scope>
    <source>
        <strain evidence="1 4">NBRC 102219</strain>
    </source>
</reference>
<dbReference type="EMBL" id="FRCA01000001">
    <property type="protein sequence ID" value="SHL48852.1"/>
    <property type="molecule type" value="Genomic_DNA"/>
</dbReference>
<dbReference type="Proteomes" id="UP000321726">
    <property type="component" value="Unassembled WGS sequence"/>
</dbReference>
<gene>
    <name evidence="1" type="ORF">HCU01_01250</name>
    <name evidence="2" type="ORF">SAMN05660971_00724</name>
</gene>
<proteinExistence type="predicted"/>
<protein>
    <submittedName>
        <fullName evidence="2">Uncharacterized protein</fullName>
    </submittedName>
</protein>
<evidence type="ECO:0000313" key="3">
    <source>
        <dbReference type="Proteomes" id="UP000184123"/>
    </source>
</evidence>